<dbReference type="InterPro" id="IPR001594">
    <property type="entry name" value="Palmitoyltrfase_DHHC"/>
</dbReference>
<protein>
    <recommendedName>
        <fullName evidence="7">Palmitoyltransferase</fullName>
        <ecNumber evidence="7">2.3.1.225</ecNumber>
    </recommendedName>
</protein>
<dbReference type="EMBL" id="PDUG01000001">
    <property type="protein sequence ID" value="PIC51625.1"/>
    <property type="molecule type" value="Genomic_DNA"/>
</dbReference>
<proteinExistence type="inferred from homology"/>
<dbReference type="GO" id="GO:0016020">
    <property type="term" value="C:membrane"/>
    <property type="evidence" value="ECO:0007669"/>
    <property type="project" value="UniProtKB-SubCell"/>
</dbReference>
<evidence type="ECO:0000256" key="7">
    <source>
        <dbReference type="RuleBase" id="RU079119"/>
    </source>
</evidence>
<accession>A0A2G5VIJ8</accession>
<keyword evidence="2 7" id="KW-0808">Transferase</keyword>
<feature type="transmembrane region" description="Helical" evidence="7">
    <location>
        <begin position="157"/>
        <end position="180"/>
    </location>
</feature>
<feature type="transmembrane region" description="Helical" evidence="7">
    <location>
        <begin position="72"/>
        <end position="94"/>
    </location>
</feature>
<evidence type="ECO:0000313" key="10">
    <source>
        <dbReference type="Proteomes" id="UP000230233"/>
    </source>
</evidence>
<comment type="subcellular location">
    <subcellularLocation>
        <location evidence="1">Membrane</location>
        <topology evidence="1">Multi-pass membrane protein</topology>
    </subcellularLocation>
</comment>
<evidence type="ECO:0000313" key="9">
    <source>
        <dbReference type="EMBL" id="PIC51625.1"/>
    </source>
</evidence>
<evidence type="ECO:0000256" key="1">
    <source>
        <dbReference type="ARBA" id="ARBA00004141"/>
    </source>
</evidence>
<name>A0A2G5VIJ8_9PELO</name>
<evidence type="ECO:0000256" key="4">
    <source>
        <dbReference type="ARBA" id="ARBA00022989"/>
    </source>
</evidence>
<dbReference type="Proteomes" id="UP000230233">
    <property type="component" value="Chromosome I"/>
</dbReference>
<evidence type="ECO:0000256" key="2">
    <source>
        <dbReference type="ARBA" id="ARBA00022679"/>
    </source>
</evidence>
<comment type="domain">
    <text evidence="7">The DHHC domain is required for palmitoyltransferase activity.</text>
</comment>
<dbReference type="GO" id="GO:0019706">
    <property type="term" value="F:protein-cysteine S-palmitoyltransferase activity"/>
    <property type="evidence" value="ECO:0007669"/>
    <property type="project" value="UniProtKB-EC"/>
</dbReference>
<evidence type="ECO:0000259" key="8">
    <source>
        <dbReference type="Pfam" id="PF01529"/>
    </source>
</evidence>
<keyword evidence="10" id="KW-1185">Reference proteome</keyword>
<feature type="transmembrane region" description="Helical" evidence="7">
    <location>
        <begin position="200"/>
        <end position="227"/>
    </location>
</feature>
<feature type="domain" description="Palmitoyltransferase DHHC" evidence="8">
    <location>
        <begin position="110"/>
        <end position="226"/>
    </location>
</feature>
<sequence>MNICRGINRCFFGVLRFGSRLVGNDESISDGPVLMKILDKICVTIAIIKTAWIVTFFFTIQLPFEYQRIDFFPYFCIRLFIGLWLTYSVPYHFWKARQAKPISLPQKTSTGRNCTFCSRSKPSLTSHCRTCDTCIYRRDHHCPWLGQCVGIHNQANFFLFLFNVFLSTVLVLYVEFEFWVENWMTFMEGYDSKLLNPDSMKYSIFTISITISLHLIMISFVVTYVFLVSGGFSIIDSLLQKEGAKPMSLSIIRKRWNQYLTVRRNDSIIRALFVPSDRTVRSLNFN</sequence>
<keyword evidence="5 7" id="KW-0472">Membrane</keyword>
<dbReference type="OrthoDB" id="331948at2759"/>
<dbReference type="PANTHER" id="PTHR12246">
    <property type="entry name" value="PALMITOYLTRANSFERASE ZDHHC16"/>
    <property type="match status" value="1"/>
</dbReference>
<dbReference type="EC" id="2.3.1.225" evidence="7"/>
<gene>
    <name evidence="9" type="primary">Cnig_chr_I.g2063</name>
    <name evidence="9" type="ORF">B9Z55_002063</name>
</gene>
<dbReference type="Pfam" id="PF01529">
    <property type="entry name" value="DHHC"/>
    <property type="match status" value="1"/>
</dbReference>
<organism evidence="9 10">
    <name type="scientific">Caenorhabditis nigoni</name>
    <dbReference type="NCBI Taxonomy" id="1611254"/>
    <lineage>
        <taxon>Eukaryota</taxon>
        <taxon>Metazoa</taxon>
        <taxon>Ecdysozoa</taxon>
        <taxon>Nematoda</taxon>
        <taxon>Chromadorea</taxon>
        <taxon>Rhabditida</taxon>
        <taxon>Rhabditina</taxon>
        <taxon>Rhabditomorpha</taxon>
        <taxon>Rhabditoidea</taxon>
        <taxon>Rhabditidae</taxon>
        <taxon>Peloderinae</taxon>
        <taxon>Caenorhabditis</taxon>
    </lineage>
</organism>
<reference evidence="10" key="1">
    <citation type="submission" date="2017-10" db="EMBL/GenBank/DDBJ databases">
        <title>Rapid genome shrinkage in a self-fertile nematode reveals novel sperm competition proteins.</title>
        <authorList>
            <person name="Yin D."/>
            <person name="Schwarz E.M."/>
            <person name="Thomas C.G."/>
            <person name="Felde R.L."/>
            <person name="Korf I.F."/>
            <person name="Cutter A.D."/>
            <person name="Schartner C.M."/>
            <person name="Ralston E.J."/>
            <person name="Meyer B.J."/>
            <person name="Haag E.S."/>
        </authorList>
    </citation>
    <scope>NUCLEOTIDE SEQUENCE [LARGE SCALE GENOMIC DNA]</scope>
    <source>
        <strain evidence="10">JU1422</strain>
    </source>
</reference>
<evidence type="ECO:0000256" key="5">
    <source>
        <dbReference type="ARBA" id="ARBA00023136"/>
    </source>
</evidence>
<comment type="catalytic activity">
    <reaction evidence="7">
        <text>L-cysteinyl-[protein] + hexadecanoyl-CoA = S-hexadecanoyl-L-cysteinyl-[protein] + CoA</text>
        <dbReference type="Rhea" id="RHEA:36683"/>
        <dbReference type="Rhea" id="RHEA-COMP:10131"/>
        <dbReference type="Rhea" id="RHEA-COMP:11032"/>
        <dbReference type="ChEBI" id="CHEBI:29950"/>
        <dbReference type="ChEBI" id="CHEBI:57287"/>
        <dbReference type="ChEBI" id="CHEBI:57379"/>
        <dbReference type="ChEBI" id="CHEBI:74151"/>
        <dbReference type="EC" id="2.3.1.225"/>
    </reaction>
</comment>
<keyword evidence="4 7" id="KW-1133">Transmembrane helix</keyword>
<keyword evidence="6 7" id="KW-0012">Acyltransferase</keyword>
<keyword evidence="3 7" id="KW-0812">Transmembrane</keyword>
<comment type="similarity">
    <text evidence="7">Belongs to the DHHC palmitoyltransferase family.</text>
</comment>
<evidence type="ECO:0000256" key="6">
    <source>
        <dbReference type="ARBA" id="ARBA00023315"/>
    </source>
</evidence>
<dbReference type="PROSITE" id="PS50216">
    <property type="entry name" value="DHHC"/>
    <property type="match status" value="1"/>
</dbReference>
<evidence type="ECO:0000256" key="3">
    <source>
        <dbReference type="ARBA" id="ARBA00022692"/>
    </source>
</evidence>
<dbReference type="InterPro" id="IPR039859">
    <property type="entry name" value="PFA4/ZDH16/20/ERF2-like"/>
</dbReference>
<feature type="transmembrane region" description="Helical" evidence="7">
    <location>
        <begin position="41"/>
        <end position="60"/>
    </location>
</feature>
<dbReference type="AlphaFoldDB" id="A0A2G5VIJ8"/>
<comment type="caution">
    <text evidence="9">The sequence shown here is derived from an EMBL/GenBank/DDBJ whole genome shotgun (WGS) entry which is preliminary data.</text>
</comment>